<keyword evidence="10 13" id="KW-0472">Membrane</keyword>
<evidence type="ECO:0000256" key="13">
    <source>
        <dbReference type="SAM" id="Phobius"/>
    </source>
</evidence>
<evidence type="ECO:0000256" key="6">
    <source>
        <dbReference type="ARBA" id="ARBA00022989"/>
    </source>
</evidence>
<comment type="cofactor">
    <cofactor evidence="11">
        <name>heme</name>
        <dbReference type="ChEBI" id="CHEBI:30413"/>
    </cofactor>
</comment>
<dbReference type="GO" id="GO:0005506">
    <property type="term" value="F:iron ion binding"/>
    <property type="evidence" value="ECO:0007669"/>
    <property type="project" value="InterPro"/>
</dbReference>
<evidence type="ECO:0008006" key="16">
    <source>
        <dbReference type="Google" id="ProtNLM"/>
    </source>
</evidence>
<organism evidence="14 15">
    <name type="scientific">Centaurea solstitialis</name>
    <name type="common">yellow star-thistle</name>
    <dbReference type="NCBI Taxonomy" id="347529"/>
    <lineage>
        <taxon>Eukaryota</taxon>
        <taxon>Viridiplantae</taxon>
        <taxon>Streptophyta</taxon>
        <taxon>Embryophyta</taxon>
        <taxon>Tracheophyta</taxon>
        <taxon>Spermatophyta</taxon>
        <taxon>Magnoliopsida</taxon>
        <taxon>eudicotyledons</taxon>
        <taxon>Gunneridae</taxon>
        <taxon>Pentapetalae</taxon>
        <taxon>asterids</taxon>
        <taxon>campanulids</taxon>
        <taxon>Asterales</taxon>
        <taxon>Asteraceae</taxon>
        <taxon>Carduoideae</taxon>
        <taxon>Cardueae</taxon>
        <taxon>Centaureinae</taxon>
        <taxon>Centaurea</taxon>
    </lineage>
</organism>
<evidence type="ECO:0000256" key="11">
    <source>
        <dbReference type="PIRSR" id="PIRSR602401-1"/>
    </source>
</evidence>
<reference evidence="14" key="1">
    <citation type="submission" date="2023-03" db="EMBL/GenBank/DDBJ databases">
        <title>Chromosome-scale reference genome and RAD-based genetic map of yellow starthistle (Centaurea solstitialis) reveal putative structural variation and QTLs associated with invader traits.</title>
        <authorList>
            <person name="Reatini B."/>
            <person name="Cang F.A."/>
            <person name="Jiang Q."/>
            <person name="Mckibben M.T.W."/>
            <person name="Barker M.S."/>
            <person name="Rieseberg L.H."/>
            <person name="Dlugosch K.M."/>
        </authorList>
    </citation>
    <scope>NUCLEOTIDE SEQUENCE</scope>
    <source>
        <strain evidence="14">CAN-66</strain>
        <tissue evidence="14">Leaf</tissue>
    </source>
</reference>
<evidence type="ECO:0000256" key="7">
    <source>
        <dbReference type="ARBA" id="ARBA00023002"/>
    </source>
</evidence>
<proteinExistence type="inferred from homology"/>
<comment type="caution">
    <text evidence="14">The sequence shown here is derived from an EMBL/GenBank/DDBJ whole genome shotgun (WGS) entry which is preliminary data.</text>
</comment>
<dbReference type="PANTHER" id="PTHR47955">
    <property type="entry name" value="CYTOCHROME P450 FAMILY 71 PROTEIN"/>
    <property type="match status" value="1"/>
</dbReference>
<evidence type="ECO:0000256" key="4">
    <source>
        <dbReference type="ARBA" id="ARBA00022692"/>
    </source>
</evidence>
<dbReference type="GO" id="GO:0004497">
    <property type="term" value="F:monooxygenase activity"/>
    <property type="evidence" value="ECO:0007669"/>
    <property type="project" value="UniProtKB-KW"/>
</dbReference>
<evidence type="ECO:0000313" key="15">
    <source>
        <dbReference type="Proteomes" id="UP001172457"/>
    </source>
</evidence>
<evidence type="ECO:0000256" key="8">
    <source>
        <dbReference type="ARBA" id="ARBA00023004"/>
    </source>
</evidence>
<dbReference type="EMBL" id="JARYMX010000001">
    <property type="protein sequence ID" value="KAJ9564719.1"/>
    <property type="molecule type" value="Genomic_DNA"/>
</dbReference>
<dbReference type="PRINTS" id="PR00385">
    <property type="entry name" value="P450"/>
</dbReference>
<dbReference type="PROSITE" id="PS00086">
    <property type="entry name" value="CYTOCHROME_P450"/>
    <property type="match status" value="1"/>
</dbReference>
<evidence type="ECO:0000256" key="9">
    <source>
        <dbReference type="ARBA" id="ARBA00023033"/>
    </source>
</evidence>
<dbReference type="AlphaFoldDB" id="A0AA38TPT0"/>
<dbReference type="SUPFAM" id="SSF48264">
    <property type="entry name" value="Cytochrome P450"/>
    <property type="match status" value="1"/>
</dbReference>
<gene>
    <name evidence="14" type="ORF">OSB04_000685</name>
</gene>
<keyword evidence="4 13" id="KW-0812">Transmembrane</keyword>
<dbReference type="InterPro" id="IPR001128">
    <property type="entry name" value="Cyt_P450"/>
</dbReference>
<evidence type="ECO:0000256" key="12">
    <source>
        <dbReference type="RuleBase" id="RU000461"/>
    </source>
</evidence>
<evidence type="ECO:0000256" key="3">
    <source>
        <dbReference type="ARBA" id="ARBA00022617"/>
    </source>
</evidence>
<dbReference type="FunFam" id="1.10.630.10:FF:000043">
    <property type="entry name" value="Cytochrome P450 99A2"/>
    <property type="match status" value="1"/>
</dbReference>
<keyword evidence="15" id="KW-1185">Reference proteome</keyword>
<keyword evidence="6 13" id="KW-1133">Transmembrane helix</keyword>
<feature type="binding site" description="axial binding residue" evidence="11">
    <location>
        <position position="433"/>
    </location>
    <ligand>
        <name>heme</name>
        <dbReference type="ChEBI" id="CHEBI:30413"/>
    </ligand>
    <ligandPart>
        <name>Fe</name>
        <dbReference type="ChEBI" id="CHEBI:18248"/>
    </ligandPart>
</feature>
<comment type="subcellular location">
    <subcellularLocation>
        <location evidence="1">Membrane</location>
    </subcellularLocation>
</comment>
<keyword evidence="9 12" id="KW-0503">Monooxygenase</keyword>
<dbReference type="GO" id="GO:0020037">
    <property type="term" value="F:heme binding"/>
    <property type="evidence" value="ECO:0007669"/>
    <property type="project" value="InterPro"/>
</dbReference>
<dbReference type="Gene3D" id="1.10.630.10">
    <property type="entry name" value="Cytochrome P450"/>
    <property type="match status" value="1"/>
</dbReference>
<evidence type="ECO:0000256" key="1">
    <source>
        <dbReference type="ARBA" id="ARBA00004370"/>
    </source>
</evidence>
<dbReference type="GO" id="GO:0016020">
    <property type="term" value="C:membrane"/>
    <property type="evidence" value="ECO:0007669"/>
    <property type="project" value="UniProtKB-SubCell"/>
</dbReference>
<sequence length="497" mass="55960">MEMTIVIGLAVAVVIFFIFYLLTPSSKPKENQLPEPWKIPIIGHMHHFIGTIPHRGVTELARKFGPLMHLQLGELSTIVVSSPRWAKEILTTHDINFANKTETLSGEIVVYHNTDIILAPYGEYWRQLRKICTLELLSTKKVKSFQSLREEECWSVVNEIKASGSGKPIDLSKCISTLIAKIICRSAFGKEIRDESAFRELVREAVKLTGGFDIADVFPSKKFLHHLTGKRAKLTKIHNELDNVIDDIISDHHVSRLSSSQGSLLDVLLRHKEDADFPLTSDNVKAVIFDMFGAGTDTSSGTIEWAISELIRCPRAMNKLQAKLREAIKGKERIEEEDIQDLMYLKNVVKETLRLHPPIALLMPRVCSEPCVVNGYNIASKTNVIVNVFAINRDPEYWKDPENFNPERFDNSPINIMGSEYEYLPFSGGRRKCPGTTMGLANVELPLANLLYYFNWKLPNGVSHDELDMAEVFGATVQRKNALVLVPTFQDTVDGSG</sequence>
<comment type="similarity">
    <text evidence="2 12">Belongs to the cytochrome P450 family.</text>
</comment>
<evidence type="ECO:0000256" key="5">
    <source>
        <dbReference type="ARBA" id="ARBA00022723"/>
    </source>
</evidence>
<dbReference type="InterPro" id="IPR036396">
    <property type="entry name" value="Cyt_P450_sf"/>
</dbReference>
<dbReference type="Proteomes" id="UP001172457">
    <property type="component" value="Chromosome 1"/>
</dbReference>
<keyword evidence="3 11" id="KW-0349">Heme</keyword>
<dbReference type="CDD" id="cd11072">
    <property type="entry name" value="CYP71-like"/>
    <property type="match status" value="1"/>
</dbReference>
<dbReference type="InterPro" id="IPR002401">
    <property type="entry name" value="Cyt_P450_E_grp-I"/>
</dbReference>
<dbReference type="Pfam" id="PF00067">
    <property type="entry name" value="p450"/>
    <property type="match status" value="1"/>
</dbReference>
<keyword evidence="7 12" id="KW-0560">Oxidoreductase</keyword>
<dbReference type="PRINTS" id="PR00463">
    <property type="entry name" value="EP450I"/>
</dbReference>
<dbReference type="GO" id="GO:0051762">
    <property type="term" value="P:sesquiterpene biosynthetic process"/>
    <property type="evidence" value="ECO:0007669"/>
    <property type="project" value="UniProtKB-ARBA"/>
</dbReference>
<keyword evidence="8 11" id="KW-0408">Iron</keyword>
<evidence type="ECO:0000256" key="10">
    <source>
        <dbReference type="ARBA" id="ARBA00023136"/>
    </source>
</evidence>
<evidence type="ECO:0000256" key="2">
    <source>
        <dbReference type="ARBA" id="ARBA00010617"/>
    </source>
</evidence>
<dbReference type="PANTHER" id="PTHR47955:SF9">
    <property type="entry name" value="PREMNASPIRODIENE OXYGENASE-LIKE"/>
    <property type="match status" value="1"/>
</dbReference>
<protein>
    <recommendedName>
        <fullName evidence="16">Cytochrome P450</fullName>
    </recommendedName>
</protein>
<dbReference type="InterPro" id="IPR017972">
    <property type="entry name" value="Cyt_P450_CS"/>
</dbReference>
<keyword evidence="5 11" id="KW-0479">Metal-binding</keyword>
<evidence type="ECO:0000313" key="14">
    <source>
        <dbReference type="EMBL" id="KAJ9564719.1"/>
    </source>
</evidence>
<feature type="transmembrane region" description="Helical" evidence="13">
    <location>
        <begin position="6"/>
        <end position="23"/>
    </location>
</feature>
<accession>A0AA38TPT0</accession>
<name>A0AA38TPT0_9ASTR</name>
<dbReference type="GO" id="GO:0016705">
    <property type="term" value="F:oxidoreductase activity, acting on paired donors, with incorporation or reduction of molecular oxygen"/>
    <property type="evidence" value="ECO:0007669"/>
    <property type="project" value="InterPro"/>
</dbReference>